<evidence type="ECO:0000313" key="4">
    <source>
        <dbReference type="Proteomes" id="UP000762676"/>
    </source>
</evidence>
<feature type="region of interest" description="Disordered" evidence="1">
    <location>
        <begin position="744"/>
        <end position="763"/>
    </location>
</feature>
<keyword evidence="4" id="KW-1185">Reference proteome</keyword>
<gene>
    <name evidence="3" type="ORF">ElyMa_005244600</name>
</gene>
<proteinExistence type="predicted"/>
<feature type="region of interest" description="Disordered" evidence="1">
    <location>
        <begin position="204"/>
        <end position="228"/>
    </location>
</feature>
<feature type="compositionally biased region" description="Basic and acidic residues" evidence="1">
    <location>
        <begin position="433"/>
        <end position="442"/>
    </location>
</feature>
<dbReference type="AlphaFoldDB" id="A0AAV4K0Q9"/>
<name>A0AAV4K0Q9_9GAST</name>
<feature type="compositionally biased region" description="Basic residues" evidence="1">
    <location>
        <begin position="369"/>
        <end position="389"/>
    </location>
</feature>
<feature type="region of interest" description="Disordered" evidence="1">
    <location>
        <begin position="312"/>
        <end position="413"/>
    </location>
</feature>
<feature type="region of interest" description="Disordered" evidence="1">
    <location>
        <begin position="425"/>
        <end position="466"/>
    </location>
</feature>
<feature type="compositionally biased region" description="Basic and acidic residues" evidence="1">
    <location>
        <begin position="312"/>
        <end position="322"/>
    </location>
</feature>
<protein>
    <submittedName>
        <fullName evidence="3">Uncharacterized protein</fullName>
    </submittedName>
</protein>
<evidence type="ECO:0000256" key="2">
    <source>
        <dbReference type="SAM" id="Phobius"/>
    </source>
</evidence>
<reference evidence="3 4" key="1">
    <citation type="journal article" date="2021" name="Elife">
        <title>Chloroplast acquisition without the gene transfer in kleptoplastic sea slugs, Plakobranchus ocellatus.</title>
        <authorList>
            <person name="Maeda T."/>
            <person name="Takahashi S."/>
            <person name="Yoshida T."/>
            <person name="Shimamura S."/>
            <person name="Takaki Y."/>
            <person name="Nagai Y."/>
            <person name="Toyoda A."/>
            <person name="Suzuki Y."/>
            <person name="Arimoto A."/>
            <person name="Ishii H."/>
            <person name="Satoh N."/>
            <person name="Nishiyama T."/>
            <person name="Hasebe M."/>
            <person name="Maruyama T."/>
            <person name="Minagawa J."/>
            <person name="Obokata J."/>
            <person name="Shigenobu S."/>
        </authorList>
    </citation>
    <scope>NUCLEOTIDE SEQUENCE [LARGE SCALE GENOMIC DNA]</scope>
</reference>
<feature type="compositionally biased region" description="Polar residues" evidence="1">
    <location>
        <begin position="390"/>
        <end position="407"/>
    </location>
</feature>
<dbReference type="Proteomes" id="UP000762676">
    <property type="component" value="Unassembled WGS sequence"/>
</dbReference>
<evidence type="ECO:0000313" key="3">
    <source>
        <dbReference type="EMBL" id="GFS27191.1"/>
    </source>
</evidence>
<keyword evidence="2" id="KW-0472">Membrane</keyword>
<feature type="compositionally biased region" description="Basic and acidic residues" evidence="1">
    <location>
        <begin position="209"/>
        <end position="228"/>
    </location>
</feature>
<dbReference type="EMBL" id="BMAT01010460">
    <property type="protein sequence ID" value="GFS27191.1"/>
    <property type="molecule type" value="Genomic_DNA"/>
</dbReference>
<feature type="compositionally biased region" description="Polar residues" evidence="1">
    <location>
        <begin position="78"/>
        <end position="87"/>
    </location>
</feature>
<accession>A0AAV4K0Q9</accession>
<sequence length="822" mass="91151">MSREQNREAADFVNLMAAYRNGDGNRWLEKSKLVTRPANVTARDRIKAVPNDFHRASAKKVSAKHSTKQPSIGRKQSKAGTHNTNDVNMHIVSNDKGKSDIEYTNVKNSLLIKGMKRRNANLIGLSKLKTNSSRSSKLANTTEGLSFSQIDEKPSAAENHVMPSSTTTTATEIVENNATSNIGARNTEGNKFTTNKNLFATHSALSSRTNEEISSHHNNSKEIPRKGEVEKFRPQATKVRFFFYKIWSRSENLHAAKSKLYPAREYLKVDKIPHELNRIVRNTSDSRLETALRGPTFVSNIHSVRSKTKFKVGDEPVVDNHRSQTKSSISNSVKPPITLSHESLETNSGDFSPYYDRRKRKSRDDPQSKRKLHFKRRRKMLLSHLRRQQRSPTQQKNIDLVSTGTGTRKNDSVSALYVHDSVAEGTGRGVKKVSTDDSKGTDGDNAGQDENRGETESTPVSRRLPVGATAKEKYLANQLESLANITRLMATRRDCTISGKSDAVRLMLSNDQISPHFKAEVAKVVDVANHINDLLLLSGAHRLSRKVLLSQFFTLAESVLEVGPRVLGCSIFYTMPKPIDNKGNNISSDNITVTQQSTNSKNQELKGVFHNNYLYPFAYRNKTAAAHSGINNESHNDKDKDIPETIVLKDLSKTWDPRKMPFVKRHAAKQNEAQLLQPTRILLANQDASGNLELKGSWDHVIRVNSSDGAWEPPYYECLFRKMVIQFSVPFYRMGANGLPSFHSSSSSSSSSSSCSRSSSSRNSSSSRVVVVVVVVVAAAVAVVVAVVVVIVGVIVVVVEVVVVVVVVEVVVVVVVVVLVYL</sequence>
<comment type="caution">
    <text evidence="3">The sequence shown here is derived from an EMBL/GenBank/DDBJ whole genome shotgun (WGS) entry which is preliminary data.</text>
</comment>
<keyword evidence="2" id="KW-0812">Transmembrane</keyword>
<feature type="compositionally biased region" description="Basic residues" evidence="1">
    <location>
        <begin position="56"/>
        <end position="67"/>
    </location>
</feature>
<evidence type="ECO:0000256" key="1">
    <source>
        <dbReference type="SAM" id="MobiDB-lite"/>
    </source>
</evidence>
<feature type="region of interest" description="Disordered" evidence="1">
    <location>
        <begin position="55"/>
        <end position="88"/>
    </location>
</feature>
<feature type="transmembrane region" description="Helical" evidence="2">
    <location>
        <begin position="801"/>
        <end position="821"/>
    </location>
</feature>
<organism evidence="3 4">
    <name type="scientific">Elysia marginata</name>
    <dbReference type="NCBI Taxonomy" id="1093978"/>
    <lineage>
        <taxon>Eukaryota</taxon>
        <taxon>Metazoa</taxon>
        <taxon>Spiralia</taxon>
        <taxon>Lophotrochozoa</taxon>
        <taxon>Mollusca</taxon>
        <taxon>Gastropoda</taxon>
        <taxon>Heterobranchia</taxon>
        <taxon>Euthyneura</taxon>
        <taxon>Panpulmonata</taxon>
        <taxon>Sacoglossa</taxon>
        <taxon>Placobranchoidea</taxon>
        <taxon>Plakobranchidae</taxon>
        <taxon>Elysia</taxon>
    </lineage>
</organism>
<keyword evidence="2" id="KW-1133">Transmembrane helix</keyword>
<feature type="transmembrane region" description="Helical" evidence="2">
    <location>
        <begin position="769"/>
        <end position="795"/>
    </location>
</feature>